<dbReference type="AlphaFoldDB" id="A0A2P2MUP1"/>
<dbReference type="EMBL" id="GGEC01053444">
    <property type="protein sequence ID" value="MBX33928.1"/>
    <property type="molecule type" value="Transcribed_RNA"/>
</dbReference>
<sequence>MQKRMICNMKNKKHQHPKIEKLAPEEFANYLIGNFNEEDPEIKQSIE</sequence>
<accession>A0A2P2MUP1</accession>
<proteinExistence type="predicted"/>
<reference evidence="1" key="1">
    <citation type="submission" date="2018-02" db="EMBL/GenBank/DDBJ databases">
        <title>Rhizophora mucronata_Transcriptome.</title>
        <authorList>
            <person name="Meera S.P."/>
            <person name="Sreeshan A."/>
            <person name="Augustine A."/>
        </authorList>
    </citation>
    <scope>NUCLEOTIDE SEQUENCE</scope>
    <source>
        <tissue evidence="1">Leaf</tissue>
    </source>
</reference>
<protein>
    <submittedName>
        <fullName evidence="1">Uncharacterized protein</fullName>
    </submittedName>
</protein>
<organism evidence="1">
    <name type="scientific">Rhizophora mucronata</name>
    <name type="common">Asiatic mangrove</name>
    <dbReference type="NCBI Taxonomy" id="61149"/>
    <lineage>
        <taxon>Eukaryota</taxon>
        <taxon>Viridiplantae</taxon>
        <taxon>Streptophyta</taxon>
        <taxon>Embryophyta</taxon>
        <taxon>Tracheophyta</taxon>
        <taxon>Spermatophyta</taxon>
        <taxon>Magnoliopsida</taxon>
        <taxon>eudicotyledons</taxon>
        <taxon>Gunneridae</taxon>
        <taxon>Pentapetalae</taxon>
        <taxon>rosids</taxon>
        <taxon>fabids</taxon>
        <taxon>Malpighiales</taxon>
        <taxon>Rhizophoraceae</taxon>
        <taxon>Rhizophora</taxon>
    </lineage>
</organism>
<evidence type="ECO:0000313" key="1">
    <source>
        <dbReference type="EMBL" id="MBX33928.1"/>
    </source>
</evidence>
<name>A0A2P2MUP1_RHIMU</name>